<protein>
    <recommendedName>
        <fullName evidence="6">GGDEF domain-containing protein</fullName>
    </recommendedName>
</protein>
<proteinExistence type="predicted"/>
<dbReference type="Pfam" id="PF00990">
    <property type="entry name" value="GGDEF"/>
    <property type="match status" value="1"/>
</dbReference>
<dbReference type="SUPFAM" id="SSF55785">
    <property type="entry name" value="PYP-like sensor domain (PAS domain)"/>
    <property type="match status" value="1"/>
</dbReference>
<keyword evidence="1" id="KW-1133">Transmembrane helix</keyword>
<dbReference type="InterPro" id="IPR052155">
    <property type="entry name" value="Biofilm_reg_signaling"/>
</dbReference>
<evidence type="ECO:0000256" key="1">
    <source>
        <dbReference type="SAM" id="Phobius"/>
    </source>
</evidence>
<dbReference type="SUPFAM" id="SSF55073">
    <property type="entry name" value="Nucleotide cyclase"/>
    <property type="match status" value="1"/>
</dbReference>
<dbReference type="InterPro" id="IPR029787">
    <property type="entry name" value="Nucleotide_cyclase"/>
</dbReference>
<dbReference type="InterPro" id="IPR013655">
    <property type="entry name" value="PAS_fold_3"/>
</dbReference>
<dbReference type="CDD" id="cd01949">
    <property type="entry name" value="GGDEF"/>
    <property type="match status" value="1"/>
</dbReference>
<evidence type="ECO:0000259" key="3">
    <source>
        <dbReference type="PROSITE" id="PS50887"/>
    </source>
</evidence>
<gene>
    <name evidence="4" type="ORF">C4K68_14645</name>
</gene>
<feature type="domain" description="PAC" evidence="2">
    <location>
        <begin position="143"/>
        <end position="194"/>
    </location>
</feature>
<accession>A0A2S5KP35</accession>
<dbReference type="PROSITE" id="PS50887">
    <property type="entry name" value="GGDEF"/>
    <property type="match status" value="1"/>
</dbReference>
<evidence type="ECO:0000313" key="4">
    <source>
        <dbReference type="EMBL" id="PPC76607.1"/>
    </source>
</evidence>
<keyword evidence="1" id="KW-0812">Transmembrane</keyword>
<organism evidence="4 5">
    <name type="scientific">Proteobacteria bacterium 228</name>
    <dbReference type="NCBI Taxonomy" id="2083153"/>
    <lineage>
        <taxon>Bacteria</taxon>
        <taxon>Pseudomonadati</taxon>
        <taxon>Pseudomonadota</taxon>
    </lineage>
</organism>
<dbReference type="Pfam" id="PF08447">
    <property type="entry name" value="PAS_3"/>
    <property type="match status" value="1"/>
</dbReference>
<name>A0A2S5KP35_9PROT</name>
<sequence>MCVRVGERAMDTLINGINGVLAQLFGLLSIPAWLAALVLLLLAAAVLILLVFVARHQRYIERTNRELLLANRRLSLATSVAGVGIWEWEKETDQLLWNPVMYRIYGVPPERRLSIDSLRAWILPDDWQRMKALFQSGLSSGRNELTFSIIRDDDGSMRHLHATCHWVHTGRRHRLIGTQVDITEEHTARQQIYREAYQDALTGLPNSRALRMQLHAGLQQARQQGLMQGVFFIDLDGFKKVNDTLGHDIGDLLLKGAAGRMRQVLRQTDHVYRLGGDEFVVWIAHLRQDEITVLETIASKLIETLSQLFQFGEVECRVSASVGIATSPDDADELEALLKAADVAMYQAKKGGKNQFRRFQAGTTVEQQMGA</sequence>
<dbReference type="Proteomes" id="UP000238196">
    <property type="component" value="Unassembled WGS sequence"/>
</dbReference>
<dbReference type="PROSITE" id="PS50113">
    <property type="entry name" value="PAC"/>
    <property type="match status" value="1"/>
</dbReference>
<evidence type="ECO:0000259" key="2">
    <source>
        <dbReference type="PROSITE" id="PS50113"/>
    </source>
</evidence>
<dbReference type="InterPro" id="IPR035965">
    <property type="entry name" value="PAS-like_dom_sf"/>
</dbReference>
<comment type="caution">
    <text evidence="4">The sequence shown here is derived from an EMBL/GenBank/DDBJ whole genome shotgun (WGS) entry which is preliminary data.</text>
</comment>
<evidence type="ECO:0000313" key="5">
    <source>
        <dbReference type="Proteomes" id="UP000238196"/>
    </source>
</evidence>
<dbReference type="NCBIfam" id="TIGR00229">
    <property type="entry name" value="sensory_box"/>
    <property type="match status" value="1"/>
</dbReference>
<dbReference type="InterPro" id="IPR000700">
    <property type="entry name" value="PAS-assoc_C"/>
</dbReference>
<dbReference type="EMBL" id="PRLP01000047">
    <property type="protein sequence ID" value="PPC76607.1"/>
    <property type="molecule type" value="Genomic_DNA"/>
</dbReference>
<reference evidence="4 5" key="1">
    <citation type="submission" date="2018-02" db="EMBL/GenBank/DDBJ databases">
        <title>novel marine gammaproteobacteria from coastal saline agro ecosystem.</title>
        <authorList>
            <person name="Krishnan R."/>
            <person name="Ramesh Kumar N."/>
        </authorList>
    </citation>
    <scope>NUCLEOTIDE SEQUENCE [LARGE SCALE GENOMIC DNA]</scope>
    <source>
        <strain evidence="4 5">228</strain>
    </source>
</reference>
<dbReference type="NCBIfam" id="TIGR00254">
    <property type="entry name" value="GGDEF"/>
    <property type="match status" value="1"/>
</dbReference>
<dbReference type="InterPro" id="IPR000160">
    <property type="entry name" value="GGDEF_dom"/>
</dbReference>
<dbReference type="Gene3D" id="3.30.70.270">
    <property type="match status" value="1"/>
</dbReference>
<dbReference type="InterPro" id="IPR000014">
    <property type="entry name" value="PAS"/>
</dbReference>
<feature type="domain" description="GGDEF" evidence="3">
    <location>
        <begin position="226"/>
        <end position="361"/>
    </location>
</feature>
<keyword evidence="1" id="KW-0472">Membrane</keyword>
<dbReference type="SMART" id="SM00267">
    <property type="entry name" value="GGDEF"/>
    <property type="match status" value="1"/>
</dbReference>
<dbReference type="PANTHER" id="PTHR44757">
    <property type="entry name" value="DIGUANYLATE CYCLASE DGCP"/>
    <property type="match status" value="1"/>
</dbReference>
<dbReference type="PANTHER" id="PTHR44757:SF2">
    <property type="entry name" value="BIOFILM ARCHITECTURE MAINTENANCE PROTEIN MBAA"/>
    <property type="match status" value="1"/>
</dbReference>
<dbReference type="AlphaFoldDB" id="A0A2S5KP35"/>
<evidence type="ECO:0008006" key="6">
    <source>
        <dbReference type="Google" id="ProtNLM"/>
    </source>
</evidence>
<feature type="transmembrane region" description="Helical" evidence="1">
    <location>
        <begin position="30"/>
        <end position="54"/>
    </location>
</feature>
<dbReference type="InterPro" id="IPR043128">
    <property type="entry name" value="Rev_trsase/Diguanyl_cyclase"/>
</dbReference>
<dbReference type="Gene3D" id="3.30.450.20">
    <property type="entry name" value="PAS domain"/>
    <property type="match status" value="1"/>
</dbReference>
<dbReference type="OrthoDB" id="5620448at2"/>